<dbReference type="PANTHER" id="PTHR43663">
    <property type="entry name" value="CHROMATE TRANSPORT PROTEIN-RELATED"/>
    <property type="match status" value="1"/>
</dbReference>
<keyword evidence="4 7" id="KW-0812">Transmembrane</keyword>
<feature type="transmembrane region" description="Helical" evidence="7">
    <location>
        <begin position="154"/>
        <end position="185"/>
    </location>
</feature>
<dbReference type="InterPro" id="IPR003370">
    <property type="entry name" value="Chromate_transpt"/>
</dbReference>
<feature type="transmembrane region" description="Helical" evidence="7">
    <location>
        <begin position="20"/>
        <end position="40"/>
    </location>
</feature>
<dbReference type="EMBL" id="JBHRTP010000040">
    <property type="protein sequence ID" value="MFC3108952.1"/>
    <property type="molecule type" value="Genomic_DNA"/>
</dbReference>
<evidence type="ECO:0000313" key="9">
    <source>
        <dbReference type="Proteomes" id="UP001595530"/>
    </source>
</evidence>
<dbReference type="Pfam" id="PF02417">
    <property type="entry name" value="Chromate_transp"/>
    <property type="match status" value="1"/>
</dbReference>
<keyword evidence="6 7" id="KW-0472">Membrane</keyword>
<dbReference type="InterPro" id="IPR052518">
    <property type="entry name" value="CHR_Transporter"/>
</dbReference>
<sequence>MAYWDNTDNSDPAAPASCRALFWAFAWIGLSGFGGVLPWVRRVLVEQKKWMTPAEFTELLSMAQLIPGPIVSSFTVMLGRRYFGLKGAFFAVTGLYFFPLCIILILGYLYQSYGQQSLVQHILNGVKPVSAGLVIATALKLIASLPRALHTALFVLTTFISITLLHIPLVLTMLVLAPIAIAAVWKQQ</sequence>
<comment type="caution">
    <text evidence="8">The sequence shown here is derived from an EMBL/GenBank/DDBJ whole genome shotgun (WGS) entry which is preliminary data.</text>
</comment>
<keyword evidence="9" id="KW-1185">Reference proteome</keyword>
<dbReference type="PANTHER" id="PTHR43663:SF1">
    <property type="entry name" value="CHROMATE TRANSPORTER"/>
    <property type="match status" value="1"/>
</dbReference>
<organism evidence="8 9">
    <name type="scientific">Undibacterium arcticum</name>
    <dbReference type="NCBI Taxonomy" id="1762892"/>
    <lineage>
        <taxon>Bacteria</taxon>
        <taxon>Pseudomonadati</taxon>
        <taxon>Pseudomonadota</taxon>
        <taxon>Betaproteobacteria</taxon>
        <taxon>Burkholderiales</taxon>
        <taxon>Oxalobacteraceae</taxon>
        <taxon>Undibacterium</taxon>
    </lineage>
</organism>
<accession>A0ABV7F1M5</accession>
<comment type="similarity">
    <text evidence="2">Belongs to the chromate ion transporter (CHR) (TC 2.A.51) family.</text>
</comment>
<evidence type="ECO:0000256" key="2">
    <source>
        <dbReference type="ARBA" id="ARBA00005262"/>
    </source>
</evidence>
<evidence type="ECO:0000256" key="1">
    <source>
        <dbReference type="ARBA" id="ARBA00004651"/>
    </source>
</evidence>
<protein>
    <submittedName>
        <fullName evidence="8">Chromate transporter</fullName>
    </submittedName>
</protein>
<dbReference type="Proteomes" id="UP001595530">
    <property type="component" value="Unassembled WGS sequence"/>
</dbReference>
<gene>
    <name evidence="8" type="ORF">ACFOFO_13450</name>
</gene>
<evidence type="ECO:0000256" key="5">
    <source>
        <dbReference type="ARBA" id="ARBA00022989"/>
    </source>
</evidence>
<evidence type="ECO:0000256" key="4">
    <source>
        <dbReference type="ARBA" id="ARBA00022692"/>
    </source>
</evidence>
<evidence type="ECO:0000256" key="3">
    <source>
        <dbReference type="ARBA" id="ARBA00022475"/>
    </source>
</evidence>
<evidence type="ECO:0000256" key="7">
    <source>
        <dbReference type="SAM" id="Phobius"/>
    </source>
</evidence>
<reference evidence="9" key="1">
    <citation type="journal article" date="2019" name="Int. J. Syst. Evol. Microbiol.">
        <title>The Global Catalogue of Microorganisms (GCM) 10K type strain sequencing project: providing services to taxonomists for standard genome sequencing and annotation.</title>
        <authorList>
            <consortium name="The Broad Institute Genomics Platform"/>
            <consortium name="The Broad Institute Genome Sequencing Center for Infectious Disease"/>
            <person name="Wu L."/>
            <person name="Ma J."/>
        </authorList>
    </citation>
    <scope>NUCLEOTIDE SEQUENCE [LARGE SCALE GENOMIC DNA]</scope>
    <source>
        <strain evidence="9">KCTC 42986</strain>
    </source>
</reference>
<feature type="transmembrane region" description="Helical" evidence="7">
    <location>
        <begin position="87"/>
        <end position="110"/>
    </location>
</feature>
<evidence type="ECO:0000256" key="6">
    <source>
        <dbReference type="ARBA" id="ARBA00023136"/>
    </source>
</evidence>
<keyword evidence="3" id="KW-1003">Cell membrane</keyword>
<evidence type="ECO:0000313" key="8">
    <source>
        <dbReference type="EMBL" id="MFC3108952.1"/>
    </source>
</evidence>
<proteinExistence type="inferred from homology"/>
<feature type="transmembrane region" description="Helical" evidence="7">
    <location>
        <begin position="122"/>
        <end position="142"/>
    </location>
</feature>
<comment type="subcellular location">
    <subcellularLocation>
        <location evidence="1">Cell membrane</location>
        <topology evidence="1">Multi-pass membrane protein</topology>
    </subcellularLocation>
</comment>
<dbReference type="RefSeq" id="WP_390323529.1">
    <property type="nucleotide sequence ID" value="NZ_JBHRTP010000040.1"/>
</dbReference>
<name>A0ABV7F1M5_9BURK</name>
<keyword evidence="5 7" id="KW-1133">Transmembrane helix</keyword>